<gene>
    <name evidence="1" type="ORF">DPEC_G00026030</name>
</gene>
<proteinExistence type="predicted"/>
<evidence type="ECO:0000313" key="2">
    <source>
        <dbReference type="Proteomes" id="UP001157502"/>
    </source>
</evidence>
<evidence type="ECO:0000313" key="1">
    <source>
        <dbReference type="EMBL" id="KAJ8015430.1"/>
    </source>
</evidence>
<name>A0ACC2HIH5_DALPE</name>
<reference evidence="1" key="1">
    <citation type="submission" date="2021-05" db="EMBL/GenBank/DDBJ databases">
        <authorList>
            <person name="Pan Q."/>
            <person name="Jouanno E."/>
            <person name="Zahm M."/>
            <person name="Klopp C."/>
            <person name="Cabau C."/>
            <person name="Louis A."/>
            <person name="Berthelot C."/>
            <person name="Parey E."/>
            <person name="Roest Crollius H."/>
            <person name="Montfort J."/>
            <person name="Robinson-Rechavi M."/>
            <person name="Bouchez O."/>
            <person name="Lampietro C."/>
            <person name="Lopez Roques C."/>
            <person name="Donnadieu C."/>
            <person name="Postlethwait J."/>
            <person name="Bobe J."/>
            <person name="Dillon D."/>
            <person name="Chandos A."/>
            <person name="von Hippel F."/>
            <person name="Guiguen Y."/>
        </authorList>
    </citation>
    <scope>NUCLEOTIDE SEQUENCE</scope>
    <source>
        <strain evidence="1">YG-Jan2019</strain>
    </source>
</reference>
<accession>A0ACC2HIH5</accession>
<dbReference type="EMBL" id="CM055729">
    <property type="protein sequence ID" value="KAJ8015430.1"/>
    <property type="molecule type" value="Genomic_DNA"/>
</dbReference>
<protein>
    <submittedName>
        <fullName evidence="1">Uncharacterized protein</fullName>
    </submittedName>
</protein>
<sequence>MTQEKAPQTYGQRILFTGPDGIGDYRARLSNFTGYIGIGPSSPEGTSDLNYLCRPAPGNLPPMPKHCYTGEVGWGLQYHQLLNRQTLLSNMQIKRTEFRSALEDRVTQKHQNPCHTLSHFTGKQSVDVRGKPAWTNQYDRHSQDNNKLLTLNRSDLLADETAASAALTSSTQFPENVQMKNGK</sequence>
<keyword evidence="2" id="KW-1185">Reference proteome</keyword>
<organism evidence="1 2">
    <name type="scientific">Dallia pectoralis</name>
    <name type="common">Alaska blackfish</name>
    <dbReference type="NCBI Taxonomy" id="75939"/>
    <lineage>
        <taxon>Eukaryota</taxon>
        <taxon>Metazoa</taxon>
        <taxon>Chordata</taxon>
        <taxon>Craniata</taxon>
        <taxon>Vertebrata</taxon>
        <taxon>Euteleostomi</taxon>
        <taxon>Actinopterygii</taxon>
        <taxon>Neopterygii</taxon>
        <taxon>Teleostei</taxon>
        <taxon>Protacanthopterygii</taxon>
        <taxon>Esociformes</taxon>
        <taxon>Umbridae</taxon>
        <taxon>Dallia</taxon>
    </lineage>
</organism>
<dbReference type="Proteomes" id="UP001157502">
    <property type="component" value="Chromosome 2"/>
</dbReference>
<comment type="caution">
    <text evidence="1">The sequence shown here is derived from an EMBL/GenBank/DDBJ whole genome shotgun (WGS) entry which is preliminary data.</text>
</comment>